<evidence type="ECO:0000256" key="3">
    <source>
        <dbReference type="ARBA" id="ARBA00007282"/>
    </source>
</evidence>
<evidence type="ECO:0000256" key="5">
    <source>
        <dbReference type="ARBA" id="ARBA00022692"/>
    </source>
</evidence>
<organism evidence="10 11">
    <name type="scientific">Mucor plumbeus</name>
    <dbReference type="NCBI Taxonomy" id="97098"/>
    <lineage>
        <taxon>Eukaryota</taxon>
        <taxon>Fungi</taxon>
        <taxon>Fungi incertae sedis</taxon>
        <taxon>Mucoromycota</taxon>
        <taxon>Mucoromycotina</taxon>
        <taxon>Mucoromycetes</taxon>
        <taxon>Mucorales</taxon>
        <taxon>Mucorineae</taxon>
        <taxon>Mucoraceae</taxon>
        <taxon>Mucor</taxon>
    </lineage>
</organism>
<evidence type="ECO:0000256" key="4">
    <source>
        <dbReference type="ARBA" id="ARBA00022679"/>
    </source>
</evidence>
<feature type="transmembrane region" description="Helical" evidence="8">
    <location>
        <begin position="214"/>
        <end position="236"/>
    </location>
</feature>
<dbReference type="InterPro" id="IPR032805">
    <property type="entry name" value="Wax_synthase_dom"/>
</dbReference>
<dbReference type="PANTHER" id="PTHR31595:SF57">
    <property type="entry name" value="OS04G0481900 PROTEIN"/>
    <property type="match status" value="1"/>
</dbReference>
<comment type="pathway">
    <text evidence="2">Secondary metabolite biosynthesis.</text>
</comment>
<comment type="caution">
    <text evidence="10">The sequence shown here is derived from an EMBL/GenBank/DDBJ whole genome shotgun (WGS) entry which is preliminary data.</text>
</comment>
<evidence type="ECO:0000256" key="7">
    <source>
        <dbReference type="ARBA" id="ARBA00023136"/>
    </source>
</evidence>
<keyword evidence="4" id="KW-0808">Transferase</keyword>
<comment type="similarity">
    <text evidence="3">Belongs to the wax synthase family.</text>
</comment>
<evidence type="ECO:0000256" key="1">
    <source>
        <dbReference type="ARBA" id="ARBA00004141"/>
    </source>
</evidence>
<dbReference type="Pfam" id="PF13813">
    <property type="entry name" value="MBOAT_2"/>
    <property type="match status" value="1"/>
</dbReference>
<keyword evidence="7 8" id="KW-0472">Membrane</keyword>
<feature type="transmembrane region" description="Helical" evidence="8">
    <location>
        <begin position="12"/>
        <end position="30"/>
    </location>
</feature>
<keyword evidence="6 8" id="KW-1133">Transmembrane helix</keyword>
<dbReference type="GO" id="GO:0016020">
    <property type="term" value="C:membrane"/>
    <property type="evidence" value="ECO:0007669"/>
    <property type="project" value="UniProtKB-SubCell"/>
</dbReference>
<evidence type="ECO:0000259" key="9">
    <source>
        <dbReference type="Pfam" id="PF13813"/>
    </source>
</evidence>
<gene>
    <name evidence="10" type="ORF">INT46_000535</name>
</gene>
<feature type="transmembrane region" description="Helical" evidence="8">
    <location>
        <begin position="286"/>
        <end position="304"/>
    </location>
</feature>
<accession>A0A8H7V0G1</accession>
<evidence type="ECO:0000256" key="6">
    <source>
        <dbReference type="ARBA" id="ARBA00022989"/>
    </source>
</evidence>
<dbReference type="PANTHER" id="PTHR31595">
    <property type="entry name" value="LONG-CHAIN-ALCOHOL O-FATTY-ACYLTRANSFERASE 3-RELATED"/>
    <property type="match status" value="1"/>
</dbReference>
<comment type="subcellular location">
    <subcellularLocation>
        <location evidence="1">Membrane</location>
        <topology evidence="1">Multi-pass membrane protein</topology>
    </subcellularLocation>
</comment>
<feature type="transmembrane region" description="Helical" evidence="8">
    <location>
        <begin position="119"/>
        <end position="147"/>
    </location>
</feature>
<dbReference type="OrthoDB" id="1077582at2759"/>
<evidence type="ECO:0000256" key="2">
    <source>
        <dbReference type="ARBA" id="ARBA00005179"/>
    </source>
</evidence>
<name>A0A8H7V0G1_9FUNG</name>
<dbReference type="GO" id="GO:0006629">
    <property type="term" value="P:lipid metabolic process"/>
    <property type="evidence" value="ECO:0007669"/>
    <property type="project" value="InterPro"/>
</dbReference>
<evidence type="ECO:0000256" key="8">
    <source>
        <dbReference type="SAM" id="Phobius"/>
    </source>
</evidence>
<dbReference type="InterPro" id="IPR044851">
    <property type="entry name" value="Wax_synthase"/>
</dbReference>
<dbReference type="AlphaFoldDB" id="A0A8H7V0G1"/>
<proteinExistence type="inferred from homology"/>
<sequence length="343" mass="40177">MAFPLIFMDLSGSWNLLGATIPFMAFLRFFDLFWVAPMIQNKEAYASMSFLQEEFWVCLRKFPKTEEEKKKYVKDRKFYHIIPHFIIHAIISDIIGAWFMTFTREDLMIIYHTQPLFFFGFFCMALIAMCSGFVANGYIMQLVYVLMYEKGSYCKAQWRRLMEFPVCATSLGDIWSFRWHQSLKPTWLNLPFAEVRILTERALAKRHIKSAKRLGVMVAALSVFIISGVLHEYLVYVNVGLTNYKSTFMGQEMCFFTIHGIAVMLEKFAAKACKGKSWVNSTMVIWFRRAWTLGFACYTFPLFLRGFMEFDSWHAGAFTPYQPKILEIIRRTPGMHRLCGSLF</sequence>
<feature type="transmembrane region" description="Helical" evidence="8">
    <location>
        <begin position="78"/>
        <end position="99"/>
    </location>
</feature>
<dbReference type="Proteomes" id="UP000650833">
    <property type="component" value="Unassembled WGS sequence"/>
</dbReference>
<evidence type="ECO:0000313" key="10">
    <source>
        <dbReference type="EMBL" id="KAG2200902.1"/>
    </source>
</evidence>
<dbReference type="GO" id="GO:0008374">
    <property type="term" value="F:O-acyltransferase activity"/>
    <property type="evidence" value="ECO:0007669"/>
    <property type="project" value="InterPro"/>
</dbReference>
<evidence type="ECO:0000313" key="11">
    <source>
        <dbReference type="Proteomes" id="UP000650833"/>
    </source>
</evidence>
<feature type="transmembrane region" description="Helical" evidence="8">
    <location>
        <begin position="248"/>
        <end position="265"/>
    </location>
</feature>
<feature type="domain" description="Wax synthase" evidence="9">
    <location>
        <begin position="158"/>
        <end position="256"/>
    </location>
</feature>
<reference evidence="10" key="1">
    <citation type="submission" date="2020-12" db="EMBL/GenBank/DDBJ databases">
        <title>Metabolic potential, ecology and presence of endohyphal bacteria is reflected in genomic diversity of Mucoromycotina.</title>
        <authorList>
            <person name="Muszewska A."/>
            <person name="Okrasinska A."/>
            <person name="Steczkiewicz K."/>
            <person name="Drgas O."/>
            <person name="Orlowska M."/>
            <person name="Perlinska-Lenart U."/>
            <person name="Aleksandrzak-Piekarczyk T."/>
            <person name="Szatraj K."/>
            <person name="Zielenkiewicz U."/>
            <person name="Pilsyk S."/>
            <person name="Malc E."/>
            <person name="Mieczkowski P."/>
            <person name="Kruszewska J.S."/>
            <person name="Biernat P."/>
            <person name="Pawlowska J."/>
        </authorList>
    </citation>
    <scope>NUCLEOTIDE SEQUENCE</scope>
    <source>
        <strain evidence="10">CBS 226.32</strain>
    </source>
</reference>
<keyword evidence="5 8" id="KW-0812">Transmembrane</keyword>
<protein>
    <recommendedName>
        <fullName evidence="9">Wax synthase domain-containing protein</fullName>
    </recommendedName>
</protein>
<keyword evidence="11" id="KW-1185">Reference proteome</keyword>
<dbReference type="EMBL" id="JAEPRC010000300">
    <property type="protein sequence ID" value="KAG2200902.1"/>
    <property type="molecule type" value="Genomic_DNA"/>
</dbReference>